<gene>
    <name evidence="3" type="ORF">D2962_06750</name>
</gene>
<dbReference type="Pfam" id="PF05949">
    <property type="entry name" value="DUF881"/>
    <property type="match status" value="1"/>
</dbReference>
<accession>A0A3G2R5H3</accession>
<name>A0A3G2R5H3_9FIRM</name>
<reference evidence="3 4" key="1">
    <citation type="submission" date="2018-10" db="EMBL/GenBank/DDBJ databases">
        <authorList>
            <person name="Zhang X."/>
        </authorList>
    </citation>
    <scope>NUCLEOTIDE SEQUENCE [LARGE SCALE GENOMIC DNA]</scope>
    <source>
        <strain evidence="3 4">SK-G1</strain>
    </source>
</reference>
<dbReference type="InterPro" id="IPR010273">
    <property type="entry name" value="DUF881"/>
</dbReference>
<feature type="coiled-coil region" evidence="2">
    <location>
        <begin position="42"/>
        <end position="76"/>
    </location>
</feature>
<keyword evidence="4" id="KW-1185">Reference proteome</keyword>
<keyword evidence="2" id="KW-0175">Coiled coil</keyword>
<dbReference type="RefSeq" id="WP_120766599.1">
    <property type="nucleotide sequence ID" value="NZ_CP033169.1"/>
</dbReference>
<dbReference type="KEGG" id="bacg:D2962_06750"/>
<evidence type="ECO:0000313" key="4">
    <source>
        <dbReference type="Proteomes" id="UP000280960"/>
    </source>
</evidence>
<dbReference type="PANTHER" id="PTHR37313:SF2">
    <property type="entry name" value="UPF0749 PROTEIN YLXX"/>
    <property type="match status" value="1"/>
</dbReference>
<evidence type="ECO:0000256" key="1">
    <source>
        <dbReference type="ARBA" id="ARBA00009108"/>
    </source>
</evidence>
<dbReference type="EMBL" id="CP033169">
    <property type="protein sequence ID" value="AYO30358.1"/>
    <property type="molecule type" value="Genomic_DNA"/>
</dbReference>
<comment type="similarity">
    <text evidence="1">Belongs to the UPF0749 family.</text>
</comment>
<protein>
    <submittedName>
        <fullName evidence="3">DUF881 domain-containing protein</fullName>
    </submittedName>
</protein>
<sequence length="244" mass="26774">MKNTFQAHFLIAAVCFILGMMLVAQFRSVQINGGAMTSLQRVQELTSELKNVIDEREMLKKEVTELRGRLAEYENSASKVSSLTDAMKKELEKARMTAGLLEGTGPGVVITLDDSNVPRQPGEDPNLFLIHDEDLLKVVNELFAAGAEAVSINGQRIIANSEIRCVGPTIIVNSVRLAPPFIVQAIGDPDTLESSLKMRGGVIESLQVFGIQVNIKKQDNIDMPAYNGPVQFKYFKPVKAGEKQ</sequence>
<dbReference type="AlphaFoldDB" id="A0A3G2R5H3"/>
<dbReference type="Proteomes" id="UP000280960">
    <property type="component" value="Chromosome"/>
</dbReference>
<proteinExistence type="inferred from homology"/>
<organism evidence="3 4">
    <name type="scientific">Biomaibacter acetigenes</name>
    <dbReference type="NCBI Taxonomy" id="2316383"/>
    <lineage>
        <taxon>Bacteria</taxon>
        <taxon>Bacillati</taxon>
        <taxon>Bacillota</taxon>
        <taxon>Clostridia</taxon>
        <taxon>Thermosediminibacterales</taxon>
        <taxon>Tepidanaerobacteraceae</taxon>
        <taxon>Biomaibacter</taxon>
    </lineage>
</organism>
<evidence type="ECO:0000256" key="2">
    <source>
        <dbReference type="SAM" id="Coils"/>
    </source>
</evidence>
<dbReference type="Gene3D" id="3.30.70.1880">
    <property type="entry name" value="Protein of unknown function DUF881"/>
    <property type="match status" value="1"/>
</dbReference>
<evidence type="ECO:0000313" key="3">
    <source>
        <dbReference type="EMBL" id="AYO30358.1"/>
    </source>
</evidence>
<dbReference type="PANTHER" id="PTHR37313">
    <property type="entry name" value="UPF0749 PROTEIN RV1825"/>
    <property type="match status" value="1"/>
</dbReference>